<feature type="compositionally biased region" description="Basic and acidic residues" evidence="1">
    <location>
        <begin position="360"/>
        <end position="372"/>
    </location>
</feature>
<feature type="compositionally biased region" description="Basic and acidic residues" evidence="1">
    <location>
        <begin position="124"/>
        <end position="146"/>
    </location>
</feature>
<evidence type="ECO:0000256" key="1">
    <source>
        <dbReference type="SAM" id="MobiDB-lite"/>
    </source>
</evidence>
<reference evidence="2" key="1">
    <citation type="submission" date="2022-08" db="EMBL/GenBank/DDBJ databases">
        <authorList>
            <consortium name="DOE Joint Genome Institute"/>
            <person name="Min B."/>
            <person name="Riley R."/>
            <person name="Sierra-Patev S."/>
            <person name="Naranjo-Ortiz M."/>
            <person name="Looney B."/>
            <person name="Konkel Z."/>
            <person name="Slot J.C."/>
            <person name="Sakamoto Y."/>
            <person name="Steenwyk J.L."/>
            <person name="Rokas A."/>
            <person name="Carro J."/>
            <person name="Camarero S."/>
            <person name="Ferreira P."/>
            <person name="Molpeceres G."/>
            <person name="Ruiz-Duenas F.J."/>
            <person name="Serrano A."/>
            <person name="Henrissat B."/>
            <person name="Drula E."/>
            <person name="Hughes K.W."/>
            <person name="Mata J.L."/>
            <person name="Ishikawa N.K."/>
            <person name="Vargas-Isla R."/>
            <person name="Ushijima S."/>
            <person name="Smith C.A."/>
            <person name="Ahrendt S."/>
            <person name="Andreopoulos W."/>
            <person name="He G."/>
            <person name="Labutti K."/>
            <person name="Lipzen A."/>
            <person name="Ng V."/>
            <person name="Sandor L."/>
            <person name="Barry K."/>
            <person name="Martinez A.T."/>
            <person name="Xiao Y."/>
            <person name="Gibbons J.G."/>
            <person name="Terashima K."/>
            <person name="Hibbett D.S."/>
            <person name="Grigoriev I.V."/>
        </authorList>
    </citation>
    <scope>NUCLEOTIDE SEQUENCE</scope>
    <source>
        <strain evidence="2">TFB9207</strain>
    </source>
</reference>
<feature type="compositionally biased region" description="Basic and acidic residues" evidence="1">
    <location>
        <begin position="31"/>
        <end position="85"/>
    </location>
</feature>
<keyword evidence="3" id="KW-1185">Reference proteome</keyword>
<organism evidence="2 3">
    <name type="scientific">Lentinula raphanica</name>
    <dbReference type="NCBI Taxonomy" id="153919"/>
    <lineage>
        <taxon>Eukaryota</taxon>
        <taxon>Fungi</taxon>
        <taxon>Dikarya</taxon>
        <taxon>Basidiomycota</taxon>
        <taxon>Agaricomycotina</taxon>
        <taxon>Agaricomycetes</taxon>
        <taxon>Agaricomycetidae</taxon>
        <taxon>Agaricales</taxon>
        <taxon>Marasmiineae</taxon>
        <taxon>Omphalotaceae</taxon>
        <taxon>Lentinula</taxon>
    </lineage>
</organism>
<feature type="region of interest" description="Disordered" evidence="1">
    <location>
        <begin position="352"/>
        <end position="372"/>
    </location>
</feature>
<sequence>MTFPDPRLDLVKPEDFDVAFLPKGGLMSPEDEARLVDRQETERKRLKKEAEDAREQARRQSEKLETERREQEERDRIEKEERERVERERAWEGWVEGVWGSAKKEMKEMKEMRELARRRQEEDRIACQERRRQEDERRRVMADRRRAQPTKGSISTPLPRISYAHLPTTRHDFTPSAQSELLYTLPNIPKLSTQRQRISRIAVAASSPNIDYTTPHLCSLRKATRPSSSSLKLLAPQFFDDPSLNASSSNSDVDTRFPPAVSVQEVFAAMRGELFPSEVTQSIQRDCSQHTLHGRRHSDDLVIDGIRQRSKTPNLNVHISSSTSSATRRQRRDDALFTELLSTPDDQLGVDRLRNRRAGKGKDDSEVSEVESRAALRVDNSASVTSTRSDSICNDCSASIASPSTVSSSSARSGSWLSFISSSSASSVSTELTTPSDSEPMSSPIKPPIRTGSVFSTWLKGVASQSSPSQTECRSCGHLDAPRIYNPSRSIPTRLCPVGKAESPLSLDLLDETLGSSMDHEDSEVAHLMRTTGDSEYPVASSTGSSVIFRSMSQFLDLAKSFQSAYLHAATFAAVASVPNVSAYSNDWDREYERKTKSKAGDRGGGEARRKLRPVGCRVDKLEVSAFTSAIKKNNQLSHDADAGQPVTVPNGFRPRITPTELFPPDDSAQYIPMISRKLLNAEHPPRTHLPDPLPFTIHFKPPRPLTGSPVRRWSFEQLQAHTRLMSKRRPVSPPRYGPNGFRRPSRRSPSPPLSASQPILRPRFVGNPIYLRLKALQNSTGIPVTDSQVVELREEGVCIKGGFLGSGKEKVLGTAFEDVGRSRLGVDLFQVSTVQHRVSLPINSPLPWWHRPEDLDEIQLRWEDGSVRRGRSVVKG</sequence>
<feature type="region of interest" description="Disordered" evidence="1">
    <location>
        <begin position="20"/>
        <end position="85"/>
    </location>
</feature>
<name>A0AA38P767_9AGAR</name>
<dbReference type="EMBL" id="MU806238">
    <property type="protein sequence ID" value="KAJ3837560.1"/>
    <property type="molecule type" value="Genomic_DNA"/>
</dbReference>
<feature type="region of interest" description="Disordered" evidence="1">
    <location>
        <begin position="124"/>
        <end position="159"/>
    </location>
</feature>
<dbReference type="AlphaFoldDB" id="A0AA38P767"/>
<evidence type="ECO:0000313" key="2">
    <source>
        <dbReference type="EMBL" id="KAJ3837560.1"/>
    </source>
</evidence>
<accession>A0AA38P767</accession>
<gene>
    <name evidence="2" type="ORF">F5878DRAFT_622086</name>
</gene>
<proteinExistence type="predicted"/>
<protein>
    <submittedName>
        <fullName evidence="2">Uncharacterized protein</fullName>
    </submittedName>
</protein>
<dbReference type="Proteomes" id="UP001163846">
    <property type="component" value="Unassembled WGS sequence"/>
</dbReference>
<evidence type="ECO:0000313" key="3">
    <source>
        <dbReference type="Proteomes" id="UP001163846"/>
    </source>
</evidence>
<comment type="caution">
    <text evidence="2">The sequence shown here is derived from an EMBL/GenBank/DDBJ whole genome shotgun (WGS) entry which is preliminary data.</text>
</comment>
<feature type="region of interest" description="Disordered" evidence="1">
    <location>
        <begin position="427"/>
        <end position="447"/>
    </location>
</feature>
<feature type="region of interest" description="Disordered" evidence="1">
    <location>
        <begin position="723"/>
        <end position="760"/>
    </location>
</feature>
<feature type="compositionally biased region" description="Polar residues" evidence="1">
    <location>
        <begin position="430"/>
        <end position="441"/>
    </location>
</feature>